<evidence type="ECO:0000256" key="2">
    <source>
        <dbReference type="SAM" id="Phobius"/>
    </source>
</evidence>
<reference evidence="6" key="1">
    <citation type="submission" date="2019-11" db="EMBL/GenBank/DDBJ databases">
        <title>Isolation and characterization of two novel species in the genus Thiomicrorhabdus.</title>
        <authorList>
            <person name="Mochizuki J."/>
            <person name="Kojima H."/>
            <person name="Fukui M."/>
        </authorList>
    </citation>
    <scope>NUCLEOTIDE SEQUENCE [LARGE SCALE GENOMIC DNA]</scope>
    <source>
        <strain evidence="6">AkT22</strain>
    </source>
</reference>
<dbReference type="Gene3D" id="3.30.70.270">
    <property type="match status" value="1"/>
</dbReference>
<dbReference type="InterPro" id="IPR043128">
    <property type="entry name" value="Rev_trsase/Diguanyl_cyclase"/>
</dbReference>
<proteinExistence type="predicted"/>
<dbReference type="InterPro" id="IPR000160">
    <property type="entry name" value="GGDEF_dom"/>
</dbReference>
<evidence type="ECO:0008006" key="7">
    <source>
        <dbReference type="Google" id="ProtNLM"/>
    </source>
</evidence>
<dbReference type="SUPFAM" id="SSF141868">
    <property type="entry name" value="EAL domain-like"/>
    <property type="match status" value="1"/>
</dbReference>
<feature type="domain" description="GGDEF" evidence="4">
    <location>
        <begin position="349"/>
        <end position="483"/>
    </location>
</feature>
<dbReference type="InterPro" id="IPR001633">
    <property type="entry name" value="EAL_dom"/>
</dbReference>
<accession>A0A6F8PLF7</accession>
<dbReference type="NCBIfam" id="TIGR00254">
    <property type="entry name" value="GGDEF"/>
    <property type="match status" value="1"/>
</dbReference>
<evidence type="ECO:0000259" key="3">
    <source>
        <dbReference type="PROSITE" id="PS50883"/>
    </source>
</evidence>
<dbReference type="KEGG" id="tzo:THMIRHAT_06870"/>
<evidence type="ECO:0000259" key="4">
    <source>
        <dbReference type="PROSITE" id="PS50887"/>
    </source>
</evidence>
<dbReference type="InterPro" id="IPR050706">
    <property type="entry name" value="Cyclic-di-GMP_PDE-like"/>
</dbReference>
<gene>
    <name evidence="5" type="ORF">THMIRHAT_06870</name>
</gene>
<evidence type="ECO:0000313" key="6">
    <source>
        <dbReference type="Proteomes" id="UP000501466"/>
    </source>
</evidence>
<dbReference type="SMART" id="SM00267">
    <property type="entry name" value="GGDEF"/>
    <property type="match status" value="1"/>
</dbReference>
<dbReference type="CDD" id="cd01949">
    <property type="entry name" value="GGDEF"/>
    <property type="match status" value="1"/>
</dbReference>
<sequence length="735" mass="84524">MHAKFYLMFFLILTLGLYIGFNIKLYKDAEEIRQQTQQRTEELAQIELTNAIDAAIAISRSKIKEMALWEEVQQQLNEPSYYFFWHDERLKESQYWEKYYDQLELYNKDRKPLHAIHHSDEHMNALPNEVPSADKNTFFLNQQGHLDLVMFEPIYNSTTQKLEGYIGLTLDFLPLILQNYQFTYLDKSSIQIAKTHNIVTVEMDQIESQMIFEPVKNPVNDYLWTLIQNFINQVIIFGILLAGLFTIFFKLSTLNPLNSLVNYLTQLKNNPSSIIPPENKRFCFLEFEELKNSLSGYNQQLINAQVEIEAQRETALCQSRIDALSNILNRRAFDTRLDTIFLHYHEAQHPVGFILFDCDFFKAINDTYGHEIGDSVIRITASTFRNALPESVEIYRIGGDEFACIVEHQDLAGVLDIANLCFNAIRNYDFNHIGIREKIAYSVGISFIDSHNSEDLALMHKQADIALYKSKRSLHQKVQVFQKDDEHAGKTLTSNEHITAIVESLHSGKNIRMHLQPVYGIHNQIDYFESLIRIQFDNKLIHPVEIFDVVNHRHLETELDKQVINQILHYLDAGKIQANTGVSINISASTLLNEDLMPLFAPLEAHLTHQKITIEIIEDTLISHLELATQKLSALREKGFKIALDDFGSGYSSIRYLAHMPVDIIKFDMSLTHALLQDKKTHQIIMTTAQMITHAGYQLVLEGIETDAHLTAAKAAGATHFQGYLLGRPQDPYSA</sequence>
<dbReference type="InterPro" id="IPR029787">
    <property type="entry name" value="Nucleotide_cyclase"/>
</dbReference>
<evidence type="ECO:0000313" key="5">
    <source>
        <dbReference type="EMBL" id="BBP42941.1"/>
    </source>
</evidence>
<dbReference type="Gene3D" id="3.20.20.450">
    <property type="entry name" value="EAL domain"/>
    <property type="match status" value="1"/>
</dbReference>
<dbReference type="PROSITE" id="PS50883">
    <property type="entry name" value="EAL"/>
    <property type="match status" value="1"/>
</dbReference>
<dbReference type="Proteomes" id="UP000501466">
    <property type="component" value="Chromosome"/>
</dbReference>
<dbReference type="EMBL" id="AP021888">
    <property type="protein sequence ID" value="BBP42941.1"/>
    <property type="molecule type" value="Genomic_DNA"/>
</dbReference>
<dbReference type="GO" id="GO:0071111">
    <property type="term" value="F:cyclic-guanylate-specific phosphodiesterase activity"/>
    <property type="evidence" value="ECO:0007669"/>
    <property type="project" value="InterPro"/>
</dbReference>
<dbReference type="Pfam" id="PF00990">
    <property type="entry name" value="GGDEF"/>
    <property type="match status" value="1"/>
</dbReference>
<dbReference type="SMART" id="SM00052">
    <property type="entry name" value="EAL"/>
    <property type="match status" value="1"/>
</dbReference>
<dbReference type="SUPFAM" id="SSF55073">
    <property type="entry name" value="Nucleotide cyclase"/>
    <property type="match status" value="1"/>
</dbReference>
<dbReference type="CDD" id="cd01948">
    <property type="entry name" value="EAL"/>
    <property type="match status" value="1"/>
</dbReference>
<feature type="domain" description="EAL" evidence="3">
    <location>
        <begin position="494"/>
        <end position="735"/>
    </location>
</feature>
<organism evidence="5 6">
    <name type="scientific">Thiosulfativibrio zosterae</name>
    <dbReference type="NCBI Taxonomy" id="2675053"/>
    <lineage>
        <taxon>Bacteria</taxon>
        <taxon>Pseudomonadati</taxon>
        <taxon>Pseudomonadota</taxon>
        <taxon>Gammaproteobacteria</taxon>
        <taxon>Thiotrichales</taxon>
        <taxon>Piscirickettsiaceae</taxon>
        <taxon>Thiosulfativibrio</taxon>
    </lineage>
</organism>
<dbReference type="PROSITE" id="PS50887">
    <property type="entry name" value="GGDEF"/>
    <property type="match status" value="1"/>
</dbReference>
<keyword evidence="6" id="KW-1185">Reference proteome</keyword>
<feature type="coiled-coil region" evidence="1">
    <location>
        <begin position="287"/>
        <end position="314"/>
    </location>
</feature>
<dbReference type="PANTHER" id="PTHR33121:SF70">
    <property type="entry name" value="SIGNALING PROTEIN YKOW"/>
    <property type="match status" value="1"/>
</dbReference>
<keyword evidence="2" id="KW-0472">Membrane</keyword>
<dbReference type="AlphaFoldDB" id="A0A6F8PLF7"/>
<name>A0A6F8PLF7_9GAMM</name>
<evidence type="ECO:0000256" key="1">
    <source>
        <dbReference type="SAM" id="Coils"/>
    </source>
</evidence>
<dbReference type="Pfam" id="PF00563">
    <property type="entry name" value="EAL"/>
    <property type="match status" value="1"/>
</dbReference>
<feature type="transmembrane region" description="Helical" evidence="2">
    <location>
        <begin position="6"/>
        <end position="26"/>
    </location>
</feature>
<dbReference type="InterPro" id="IPR035919">
    <property type="entry name" value="EAL_sf"/>
</dbReference>
<dbReference type="PANTHER" id="PTHR33121">
    <property type="entry name" value="CYCLIC DI-GMP PHOSPHODIESTERASE PDEF"/>
    <property type="match status" value="1"/>
</dbReference>
<keyword evidence="2" id="KW-1133">Transmembrane helix</keyword>
<keyword evidence="1" id="KW-0175">Coiled coil</keyword>
<protein>
    <recommendedName>
        <fullName evidence="7">GGDEF-domain containing protein</fullName>
    </recommendedName>
</protein>
<feature type="transmembrane region" description="Helical" evidence="2">
    <location>
        <begin position="230"/>
        <end position="249"/>
    </location>
</feature>
<keyword evidence="2" id="KW-0812">Transmembrane</keyword>